<keyword evidence="2" id="KW-1133">Transmembrane helix</keyword>
<feature type="transmembrane region" description="Helical" evidence="2">
    <location>
        <begin position="31"/>
        <end position="54"/>
    </location>
</feature>
<sequence>MHVLRIFGWSFAITAIGIAAAGVIGGGDAAAIVAILAVLEISLSFDNAVINATILRRMSEVWQRLFLSLGVIIAVFGMRLLFPIVIVALTAHLSPVDVFDLALNDEAEYAARLHEAHPSIAAFGGIFLFMIFLDFMFDPERDIQWLRWLEEPLRRAGQLDVLSVVTGLVALLVVAEAFSGDHTQQVLTAGVAGLATYLGVRGLGEFFEARGIGADDDEDEEEDAGQGTSAQATGSASAERRTGTPDLVLATGRAAFFLFLYLEVIDASFSFDGVVGAFAISQNIFIIATGLGIGAMYIRSTTVYLVRRGTLSEYVFLEHGAHYAIGALAVILAVSIETEVHEVVTGLIGVAFIGLALLSSIRFRAKERKAAEIESGAGGTGPDGQDPDGAVDSGGLGGGGDKASPVGTSS</sequence>
<dbReference type="PANTHER" id="PTHR30238">
    <property type="entry name" value="MEMBRANE BOUND PREDICTED REDOX MODULATOR"/>
    <property type="match status" value="1"/>
</dbReference>
<keyword evidence="4" id="KW-1185">Reference proteome</keyword>
<feature type="region of interest" description="Disordered" evidence="1">
    <location>
        <begin position="372"/>
        <end position="410"/>
    </location>
</feature>
<evidence type="ECO:0000313" key="3">
    <source>
        <dbReference type="EMBL" id="CUU60740.1"/>
    </source>
</evidence>
<keyword evidence="2" id="KW-0812">Transmembrane</keyword>
<accession>A0A0S4QZQ6</accession>
<organism evidence="3 4">
    <name type="scientific">Parafrankia irregularis</name>
    <dbReference type="NCBI Taxonomy" id="795642"/>
    <lineage>
        <taxon>Bacteria</taxon>
        <taxon>Bacillati</taxon>
        <taxon>Actinomycetota</taxon>
        <taxon>Actinomycetes</taxon>
        <taxon>Frankiales</taxon>
        <taxon>Frankiaceae</taxon>
        <taxon>Parafrankia</taxon>
    </lineage>
</organism>
<dbReference type="Pfam" id="PF04332">
    <property type="entry name" value="DUF475"/>
    <property type="match status" value="1"/>
</dbReference>
<dbReference type="RefSeq" id="WP_091286109.1">
    <property type="nucleotide sequence ID" value="NZ_FAOZ01000046.1"/>
</dbReference>
<feature type="transmembrane region" description="Helical" evidence="2">
    <location>
        <begin position="7"/>
        <end position="25"/>
    </location>
</feature>
<dbReference type="InterPro" id="IPR007427">
    <property type="entry name" value="DUF475"/>
</dbReference>
<feature type="transmembrane region" description="Helical" evidence="2">
    <location>
        <begin position="343"/>
        <end position="361"/>
    </location>
</feature>
<evidence type="ECO:0000313" key="4">
    <source>
        <dbReference type="Proteomes" id="UP000198802"/>
    </source>
</evidence>
<feature type="transmembrane region" description="Helical" evidence="2">
    <location>
        <begin position="319"/>
        <end position="337"/>
    </location>
</feature>
<feature type="transmembrane region" description="Helical" evidence="2">
    <location>
        <begin position="277"/>
        <end position="298"/>
    </location>
</feature>
<name>A0A0S4QZQ6_9ACTN</name>
<dbReference type="EMBL" id="FAOZ01000046">
    <property type="protein sequence ID" value="CUU60740.1"/>
    <property type="molecule type" value="Genomic_DNA"/>
</dbReference>
<feature type="region of interest" description="Disordered" evidence="1">
    <location>
        <begin position="216"/>
        <end position="239"/>
    </location>
</feature>
<proteinExistence type="predicted"/>
<feature type="transmembrane region" description="Helical" evidence="2">
    <location>
        <begin position="247"/>
        <end position="265"/>
    </location>
</feature>
<evidence type="ECO:0000256" key="1">
    <source>
        <dbReference type="SAM" id="MobiDB-lite"/>
    </source>
</evidence>
<keyword evidence="2" id="KW-0472">Membrane</keyword>
<protein>
    <recommendedName>
        <fullName evidence="5">Integral membrane protein, YkoY family</fullName>
    </recommendedName>
</protein>
<feature type="compositionally biased region" description="Low complexity" evidence="1">
    <location>
        <begin position="225"/>
        <end position="237"/>
    </location>
</feature>
<dbReference type="Proteomes" id="UP000198802">
    <property type="component" value="Unassembled WGS sequence"/>
</dbReference>
<feature type="transmembrane region" description="Helical" evidence="2">
    <location>
        <begin position="66"/>
        <end position="91"/>
    </location>
</feature>
<feature type="transmembrane region" description="Helical" evidence="2">
    <location>
        <begin position="119"/>
        <end position="137"/>
    </location>
</feature>
<dbReference type="NCBIfam" id="NF010613">
    <property type="entry name" value="PRK14013.1-3"/>
    <property type="match status" value="1"/>
</dbReference>
<evidence type="ECO:0000256" key="2">
    <source>
        <dbReference type="SAM" id="Phobius"/>
    </source>
</evidence>
<dbReference type="PANTHER" id="PTHR30238:SF4">
    <property type="entry name" value="SLL1022 PROTEIN"/>
    <property type="match status" value="1"/>
</dbReference>
<evidence type="ECO:0008006" key="5">
    <source>
        <dbReference type="Google" id="ProtNLM"/>
    </source>
</evidence>
<reference evidence="4" key="1">
    <citation type="submission" date="2015-11" db="EMBL/GenBank/DDBJ databases">
        <authorList>
            <person name="Varghese N."/>
        </authorList>
    </citation>
    <scope>NUCLEOTIDE SEQUENCE [LARGE SCALE GENOMIC DNA]</scope>
    <source>
        <strain evidence="4">DSM 45899</strain>
    </source>
</reference>
<dbReference type="AlphaFoldDB" id="A0A0S4QZQ6"/>
<gene>
    <name evidence="3" type="ORF">Ga0074812_14619</name>
</gene>
<feature type="compositionally biased region" description="Gly residues" evidence="1">
    <location>
        <begin position="392"/>
        <end position="401"/>
    </location>
</feature>